<name>X1DV41_9ZZZZ</name>
<sequence>MSRKPKFNPEITRVKLNPEQAVLQCDCFNTGQQGSTTA</sequence>
<gene>
    <name evidence="1" type="ORF">S01H4_54290</name>
</gene>
<proteinExistence type="predicted"/>
<feature type="non-terminal residue" evidence="1">
    <location>
        <position position="38"/>
    </location>
</feature>
<dbReference type="AlphaFoldDB" id="X1DV41"/>
<comment type="caution">
    <text evidence="1">The sequence shown here is derived from an EMBL/GenBank/DDBJ whole genome shotgun (WGS) entry which is preliminary data.</text>
</comment>
<dbReference type="EMBL" id="BART01031226">
    <property type="protein sequence ID" value="GAH12080.1"/>
    <property type="molecule type" value="Genomic_DNA"/>
</dbReference>
<protein>
    <submittedName>
        <fullName evidence="1">Uncharacterized protein</fullName>
    </submittedName>
</protein>
<reference evidence="1" key="1">
    <citation type="journal article" date="2014" name="Front. Microbiol.">
        <title>High frequency of phylogenetically diverse reductive dehalogenase-homologous genes in deep subseafloor sedimentary metagenomes.</title>
        <authorList>
            <person name="Kawai M."/>
            <person name="Futagami T."/>
            <person name="Toyoda A."/>
            <person name="Takaki Y."/>
            <person name="Nishi S."/>
            <person name="Hori S."/>
            <person name="Arai W."/>
            <person name="Tsubouchi T."/>
            <person name="Morono Y."/>
            <person name="Uchiyama I."/>
            <person name="Ito T."/>
            <person name="Fujiyama A."/>
            <person name="Inagaki F."/>
            <person name="Takami H."/>
        </authorList>
    </citation>
    <scope>NUCLEOTIDE SEQUENCE</scope>
    <source>
        <strain evidence="1">Expedition CK06-06</strain>
    </source>
</reference>
<organism evidence="1">
    <name type="scientific">marine sediment metagenome</name>
    <dbReference type="NCBI Taxonomy" id="412755"/>
    <lineage>
        <taxon>unclassified sequences</taxon>
        <taxon>metagenomes</taxon>
        <taxon>ecological metagenomes</taxon>
    </lineage>
</organism>
<evidence type="ECO:0000313" key="1">
    <source>
        <dbReference type="EMBL" id="GAH12080.1"/>
    </source>
</evidence>
<accession>X1DV41</accession>